<name>A0ABD5QRY3_9EURY</name>
<organism evidence="5 6">
    <name type="scientific">Halorubrum glutamatedens</name>
    <dbReference type="NCBI Taxonomy" id="2707018"/>
    <lineage>
        <taxon>Archaea</taxon>
        <taxon>Methanobacteriati</taxon>
        <taxon>Methanobacteriota</taxon>
        <taxon>Stenosarchaea group</taxon>
        <taxon>Halobacteria</taxon>
        <taxon>Halobacteriales</taxon>
        <taxon>Haloferacaceae</taxon>
        <taxon>Halorubrum</taxon>
    </lineage>
</organism>
<dbReference type="InterPro" id="IPR027417">
    <property type="entry name" value="P-loop_NTPase"/>
</dbReference>
<feature type="domain" description="CobQ/CobB/MinD/ParA nucleotide binding" evidence="4">
    <location>
        <begin position="2"/>
        <end position="219"/>
    </location>
</feature>
<proteinExistence type="predicted"/>
<feature type="region of interest" description="Disordered" evidence="3">
    <location>
        <begin position="48"/>
        <end position="69"/>
    </location>
</feature>
<dbReference type="PANTHER" id="PTHR43384:SF6">
    <property type="entry name" value="SEPTUM SITE-DETERMINING PROTEIN MIND HOMOLOG, CHLOROPLASTIC"/>
    <property type="match status" value="1"/>
</dbReference>
<evidence type="ECO:0000313" key="5">
    <source>
        <dbReference type="EMBL" id="MFC5134933.1"/>
    </source>
</evidence>
<dbReference type="PANTHER" id="PTHR43384">
    <property type="entry name" value="SEPTUM SITE-DETERMINING PROTEIN MIND HOMOLOG, CHLOROPLASTIC-RELATED"/>
    <property type="match status" value="1"/>
</dbReference>
<dbReference type="Proteomes" id="UP001596145">
    <property type="component" value="Unassembled WGS sequence"/>
</dbReference>
<dbReference type="AlphaFoldDB" id="A0ABD5QRY3"/>
<reference evidence="5 6" key="1">
    <citation type="journal article" date="2019" name="Int. J. Syst. Evol. Microbiol.">
        <title>The Global Catalogue of Microorganisms (GCM) 10K type strain sequencing project: providing services to taxonomists for standard genome sequencing and annotation.</title>
        <authorList>
            <consortium name="The Broad Institute Genomics Platform"/>
            <consortium name="The Broad Institute Genome Sequencing Center for Infectious Disease"/>
            <person name="Wu L."/>
            <person name="Ma J."/>
        </authorList>
    </citation>
    <scope>NUCLEOTIDE SEQUENCE [LARGE SCALE GENOMIC DNA]</scope>
    <source>
        <strain evidence="5 6">CGMCC 1.16026</strain>
    </source>
</reference>
<dbReference type="InterPro" id="IPR002586">
    <property type="entry name" value="CobQ/CobB/MinD/ParA_Nub-bd_dom"/>
</dbReference>
<dbReference type="SUPFAM" id="SSF52540">
    <property type="entry name" value="P-loop containing nucleoside triphosphate hydrolases"/>
    <property type="match status" value="1"/>
</dbReference>
<evidence type="ECO:0000256" key="1">
    <source>
        <dbReference type="ARBA" id="ARBA00022741"/>
    </source>
</evidence>
<sequence length="249" mass="26088">MIAVAGGKGGSGKTTTTVGLARAFSRRGAPVVAADADWDLPNLAELADETGTPVATPESARSGAVESETLEAEPVGREPVGSGKHLTVTRVARGKRPVPVDRREPVVLDAPDRPREHDAAVVLADLDDVVPEDAPLLLDCPAGASPDVAAPLRAADRCVLVTPLRRPALRDAAKTAAIARRLECPPLGIVVTRTRSVPDAVSELFRCPVLGRIPAKSPVPLEDAAVEAAYDSAAETLVETYGRDRWRIA</sequence>
<evidence type="ECO:0000256" key="2">
    <source>
        <dbReference type="ARBA" id="ARBA00022840"/>
    </source>
</evidence>
<dbReference type="Pfam" id="PF01656">
    <property type="entry name" value="CbiA"/>
    <property type="match status" value="1"/>
</dbReference>
<evidence type="ECO:0000313" key="6">
    <source>
        <dbReference type="Proteomes" id="UP001596145"/>
    </source>
</evidence>
<protein>
    <submittedName>
        <fullName evidence="5">MinD/ParA family protein</fullName>
    </submittedName>
</protein>
<evidence type="ECO:0000256" key="3">
    <source>
        <dbReference type="SAM" id="MobiDB-lite"/>
    </source>
</evidence>
<accession>A0ABD5QRY3</accession>
<dbReference type="RefSeq" id="WP_122104988.1">
    <property type="nucleotide sequence ID" value="NZ_JBHSKV010000013.1"/>
</dbReference>
<dbReference type="GO" id="GO:0005524">
    <property type="term" value="F:ATP binding"/>
    <property type="evidence" value="ECO:0007669"/>
    <property type="project" value="UniProtKB-KW"/>
</dbReference>
<comment type="caution">
    <text evidence="5">The sequence shown here is derived from an EMBL/GenBank/DDBJ whole genome shotgun (WGS) entry which is preliminary data.</text>
</comment>
<dbReference type="InterPro" id="IPR050625">
    <property type="entry name" value="ParA/MinD_ATPase"/>
</dbReference>
<dbReference type="EMBL" id="JBHSKV010000013">
    <property type="protein sequence ID" value="MFC5134933.1"/>
    <property type="molecule type" value="Genomic_DNA"/>
</dbReference>
<keyword evidence="1" id="KW-0547">Nucleotide-binding</keyword>
<keyword evidence="6" id="KW-1185">Reference proteome</keyword>
<gene>
    <name evidence="5" type="ORF">ACFPJA_09440</name>
</gene>
<dbReference type="Gene3D" id="3.40.50.300">
    <property type="entry name" value="P-loop containing nucleotide triphosphate hydrolases"/>
    <property type="match status" value="1"/>
</dbReference>
<evidence type="ECO:0000259" key="4">
    <source>
        <dbReference type="Pfam" id="PF01656"/>
    </source>
</evidence>
<keyword evidence="2" id="KW-0067">ATP-binding</keyword>